<dbReference type="PANTHER" id="PTHR46179">
    <property type="entry name" value="ZINC FINGER PROTEIN"/>
    <property type="match status" value="1"/>
</dbReference>
<organism evidence="11 12">
    <name type="scientific">Seiridium unicorne</name>
    <dbReference type="NCBI Taxonomy" id="138068"/>
    <lineage>
        <taxon>Eukaryota</taxon>
        <taxon>Fungi</taxon>
        <taxon>Dikarya</taxon>
        <taxon>Ascomycota</taxon>
        <taxon>Pezizomycotina</taxon>
        <taxon>Sordariomycetes</taxon>
        <taxon>Xylariomycetidae</taxon>
        <taxon>Amphisphaeriales</taxon>
        <taxon>Sporocadaceae</taxon>
        <taxon>Seiridium</taxon>
    </lineage>
</organism>
<feature type="compositionally biased region" description="Low complexity" evidence="9">
    <location>
        <begin position="168"/>
        <end position="178"/>
    </location>
</feature>
<feature type="domain" description="C2H2-type" evidence="10">
    <location>
        <begin position="449"/>
        <end position="478"/>
    </location>
</feature>
<evidence type="ECO:0000256" key="7">
    <source>
        <dbReference type="ARBA" id="ARBA00023242"/>
    </source>
</evidence>
<protein>
    <recommendedName>
        <fullName evidence="10">C2H2-type domain-containing protein</fullName>
    </recommendedName>
</protein>
<dbReference type="InterPro" id="IPR036236">
    <property type="entry name" value="Znf_C2H2_sf"/>
</dbReference>
<gene>
    <name evidence="11" type="ORF">SUNI508_06222</name>
</gene>
<feature type="region of interest" description="Disordered" evidence="9">
    <location>
        <begin position="547"/>
        <end position="582"/>
    </location>
</feature>
<accession>A0ABR2V2J5</accession>
<comment type="caution">
    <text evidence="11">The sequence shown here is derived from an EMBL/GenBank/DDBJ whole genome shotgun (WGS) entry which is preliminary data.</text>
</comment>
<evidence type="ECO:0000256" key="8">
    <source>
        <dbReference type="PROSITE-ProRule" id="PRU00042"/>
    </source>
</evidence>
<evidence type="ECO:0000259" key="10">
    <source>
        <dbReference type="PROSITE" id="PS50157"/>
    </source>
</evidence>
<evidence type="ECO:0000256" key="3">
    <source>
        <dbReference type="ARBA" id="ARBA00022771"/>
    </source>
</evidence>
<keyword evidence="3 8" id="KW-0863">Zinc-finger</keyword>
<evidence type="ECO:0000256" key="5">
    <source>
        <dbReference type="ARBA" id="ARBA00023015"/>
    </source>
</evidence>
<evidence type="ECO:0000313" key="12">
    <source>
        <dbReference type="Proteomes" id="UP001408356"/>
    </source>
</evidence>
<evidence type="ECO:0000256" key="9">
    <source>
        <dbReference type="SAM" id="MobiDB-lite"/>
    </source>
</evidence>
<feature type="compositionally biased region" description="Basic residues" evidence="9">
    <location>
        <begin position="135"/>
        <end position="144"/>
    </location>
</feature>
<evidence type="ECO:0000256" key="1">
    <source>
        <dbReference type="ARBA" id="ARBA00004123"/>
    </source>
</evidence>
<dbReference type="Gene3D" id="3.30.160.60">
    <property type="entry name" value="Classic Zinc Finger"/>
    <property type="match status" value="1"/>
</dbReference>
<dbReference type="PANTHER" id="PTHR46179:SF13">
    <property type="entry name" value="C2H2-TYPE DOMAIN-CONTAINING PROTEIN"/>
    <property type="match status" value="1"/>
</dbReference>
<keyword evidence="2" id="KW-0479">Metal-binding</keyword>
<dbReference type="Proteomes" id="UP001408356">
    <property type="component" value="Unassembled WGS sequence"/>
</dbReference>
<keyword evidence="12" id="KW-1185">Reference proteome</keyword>
<reference evidence="11 12" key="1">
    <citation type="journal article" date="2024" name="J. Plant Pathol.">
        <title>Sequence and assembly of the genome of Seiridium unicorne, isolate CBS 538.82, causal agent of cypress canker disease.</title>
        <authorList>
            <person name="Scali E."/>
            <person name="Rocca G.D."/>
            <person name="Danti R."/>
            <person name="Garbelotto M."/>
            <person name="Barberini S."/>
            <person name="Baroncelli R."/>
            <person name="Emiliani G."/>
        </authorList>
    </citation>
    <scope>NUCLEOTIDE SEQUENCE [LARGE SCALE GENOMIC DNA]</scope>
    <source>
        <strain evidence="11 12">BM-138-508</strain>
    </source>
</reference>
<dbReference type="InterPro" id="IPR051061">
    <property type="entry name" value="Zinc_finger_trans_reg"/>
</dbReference>
<dbReference type="InterPro" id="IPR013087">
    <property type="entry name" value="Znf_C2H2_type"/>
</dbReference>
<feature type="compositionally biased region" description="Low complexity" evidence="9">
    <location>
        <begin position="15"/>
        <end position="48"/>
    </location>
</feature>
<feature type="compositionally biased region" description="Polar residues" evidence="9">
    <location>
        <begin position="151"/>
        <end position="160"/>
    </location>
</feature>
<keyword evidence="4" id="KW-0862">Zinc</keyword>
<sequence>MSSNPRRTPLGRTGSNTSNGLSLKTSNLTLKKGATFHSPASPSSTSSTFKVPSLPRRSQTSLDDVIDASRRRAALTIGNVDSILTGSTTKQPSRRAFRDESTPVPQSFLDHMVGNNATMSQEPSAMDVDSERRVLRPRPRRSSRHHESDSGLGTSIASTKRQGKEVKSSGAAAAITRSASTIKTEPDVMRLSSRAINRIHEHTLKPLLAKKSLREFQPIILDCPRRIQENQIVCLRDLEKTLIFMAPVSQLLKDTGVWGNTYRALCLKERAKSADLYLDFCLTSIHCIQATVEYLSDREQTRPHDRPYNNGYFIDLVEQIRLHAQQLQTAQERQAAGEELDEMDAHPYVAQIFANQIISHANSSCSTDEVKLMGGLATTGRPAELVRIKKNGKAISIATGQLVEDIDEETKNPIRFKRSMSEQLEDEEEIMRSMARRKKNATPEELAPKKCKEPGCNKEFKRPCDLTKHEKTHSRPWKCPLPTCKYHEYGWPTEKEMDRHVNDKHTSTPAMYECLFKPCPYKSKRESNCKQHMEKAHGWTYVRTKTNGKGAKAGSSAQPTPVIPGLPTPSSDNSHSVMTPPDEPFNITDTYSDMFPEYPSNDQFSTANVFDDIPFDGTDIQLDFSPIDNATPSTDGQFSTYSDMSPDISDQFNDIYHARLPTPTYSAYDKSVPDVFATFAQDLIPTQAPTAPAASVAPHISPVGHGNTMLFTPASMVDEGFDEFGCNDQLAGNDFLLFPPKSNEYDGSLFMDTTPSAAAGFSQPSSQDFNMEFTTHMDWAATDYSGYGQ</sequence>
<dbReference type="SUPFAM" id="SSF57667">
    <property type="entry name" value="beta-beta-alpha zinc fingers"/>
    <property type="match status" value="1"/>
</dbReference>
<dbReference type="PROSITE" id="PS00028">
    <property type="entry name" value="ZINC_FINGER_C2H2_1"/>
    <property type="match status" value="1"/>
</dbReference>
<feature type="compositionally biased region" description="Polar residues" evidence="9">
    <location>
        <begin position="568"/>
        <end position="577"/>
    </location>
</feature>
<feature type="region of interest" description="Disordered" evidence="9">
    <location>
        <begin position="1"/>
        <end position="62"/>
    </location>
</feature>
<dbReference type="PROSITE" id="PS50157">
    <property type="entry name" value="ZINC_FINGER_C2H2_2"/>
    <property type="match status" value="1"/>
</dbReference>
<evidence type="ECO:0000256" key="2">
    <source>
        <dbReference type="ARBA" id="ARBA00022723"/>
    </source>
</evidence>
<dbReference type="EMBL" id="JARVKF010000212">
    <property type="protein sequence ID" value="KAK9421077.1"/>
    <property type="molecule type" value="Genomic_DNA"/>
</dbReference>
<name>A0ABR2V2J5_9PEZI</name>
<keyword evidence="6" id="KW-0804">Transcription</keyword>
<evidence type="ECO:0000256" key="4">
    <source>
        <dbReference type="ARBA" id="ARBA00022833"/>
    </source>
</evidence>
<proteinExistence type="predicted"/>
<keyword evidence="5" id="KW-0805">Transcription regulation</keyword>
<feature type="region of interest" description="Disordered" evidence="9">
    <location>
        <begin position="120"/>
        <end position="178"/>
    </location>
</feature>
<keyword evidence="7" id="KW-0539">Nucleus</keyword>
<feature type="region of interest" description="Disordered" evidence="9">
    <location>
        <begin position="84"/>
        <end position="106"/>
    </location>
</feature>
<comment type="subcellular location">
    <subcellularLocation>
        <location evidence="1">Nucleus</location>
    </subcellularLocation>
</comment>
<evidence type="ECO:0000256" key="6">
    <source>
        <dbReference type="ARBA" id="ARBA00023163"/>
    </source>
</evidence>
<dbReference type="SMART" id="SM00355">
    <property type="entry name" value="ZnF_C2H2"/>
    <property type="match status" value="3"/>
</dbReference>
<evidence type="ECO:0000313" key="11">
    <source>
        <dbReference type="EMBL" id="KAK9421077.1"/>
    </source>
</evidence>